<gene>
    <name evidence="5" type="ORF">GCM10007350_29660</name>
</gene>
<dbReference type="Proteomes" id="UP000604737">
    <property type="component" value="Unassembled WGS sequence"/>
</dbReference>
<comment type="similarity">
    <text evidence="1">Belongs to the glycosyltransferase 2 family.</text>
</comment>
<evidence type="ECO:0000256" key="2">
    <source>
        <dbReference type="ARBA" id="ARBA00022676"/>
    </source>
</evidence>
<proteinExistence type="inferred from homology"/>
<keyword evidence="6" id="KW-1185">Reference proteome</keyword>
<keyword evidence="2" id="KW-0328">Glycosyltransferase</keyword>
<dbReference type="PANTHER" id="PTHR43685:SF5">
    <property type="entry name" value="GLYCOSYLTRANSFERASE EPSE-RELATED"/>
    <property type="match status" value="1"/>
</dbReference>
<protein>
    <recommendedName>
        <fullName evidence="4">Glycosyltransferase 2-like domain-containing protein</fullName>
    </recommendedName>
</protein>
<comment type="caution">
    <text evidence="5">The sequence shown here is derived from an EMBL/GenBank/DDBJ whole genome shotgun (WGS) entry which is preliminary data.</text>
</comment>
<name>A0ABQ3H4P8_9NEIS</name>
<reference evidence="6" key="1">
    <citation type="journal article" date="2019" name="Int. J. Syst. Evol. Microbiol.">
        <title>The Global Catalogue of Microorganisms (GCM) 10K type strain sequencing project: providing services to taxonomists for standard genome sequencing and annotation.</title>
        <authorList>
            <consortium name="The Broad Institute Genomics Platform"/>
            <consortium name="The Broad Institute Genome Sequencing Center for Infectious Disease"/>
            <person name="Wu L."/>
            <person name="Ma J."/>
        </authorList>
    </citation>
    <scope>NUCLEOTIDE SEQUENCE [LARGE SCALE GENOMIC DNA]</scope>
    <source>
        <strain evidence="6">KCTC 23701</strain>
    </source>
</reference>
<dbReference type="SUPFAM" id="SSF53448">
    <property type="entry name" value="Nucleotide-diphospho-sugar transferases"/>
    <property type="match status" value="1"/>
</dbReference>
<sequence>MTVVLPCYNAAALLAETLASLSAQTLADFECIAIDDGSTDATRAVLDAHAAQDPRFVVVSRGNRGLIATLNEAIGLARGQWIARMDADDIARPERLARQLARLNETGADVCGVGIRFFGERDGLWLPPENDAALKAALLFNPPFAHPGVVARAALFKAHGYDAGAQHAEDYALWCTFAKAGAVFTAIAEPLLDYRVHPGQITQSRRTEMAETGARIRADYARSALPADWPESDKRRFAELAGPDRLLDRSDWFTFTAWLITLAQPQTRAAFCTVWLDALIRTHGVDWRCKKRFSLLSQQLPPPDEERGKWQRQRARVLAGDAVYGLIKKLRGRA</sequence>
<evidence type="ECO:0000313" key="5">
    <source>
        <dbReference type="EMBL" id="GHD66841.1"/>
    </source>
</evidence>
<dbReference type="Gene3D" id="3.90.550.10">
    <property type="entry name" value="Spore Coat Polysaccharide Biosynthesis Protein SpsA, Chain A"/>
    <property type="match status" value="1"/>
</dbReference>
<evidence type="ECO:0000259" key="4">
    <source>
        <dbReference type="Pfam" id="PF00535"/>
    </source>
</evidence>
<accession>A0ABQ3H4P8</accession>
<dbReference type="InterPro" id="IPR029044">
    <property type="entry name" value="Nucleotide-diphossugar_trans"/>
</dbReference>
<evidence type="ECO:0000313" key="6">
    <source>
        <dbReference type="Proteomes" id="UP000604737"/>
    </source>
</evidence>
<organism evidence="5 6">
    <name type="scientific">Jeongeupia chitinilytica</name>
    <dbReference type="NCBI Taxonomy" id="1041641"/>
    <lineage>
        <taxon>Bacteria</taxon>
        <taxon>Pseudomonadati</taxon>
        <taxon>Pseudomonadota</taxon>
        <taxon>Betaproteobacteria</taxon>
        <taxon>Neisseriales</taxon>
        <taxon>Chitinibacteraceae</taxon>
        <taxon>Jeongeupia</taxon>
    </lineage>
</organism>
<dbReference type="PANTHER" id="PTHR43685">
    <property type="entry name" value="GLYCOSYLTRANSFERASE"/>
    <property type="match status" value="1"/>
</dbReference>
<evidence type="ECO:0000256" key="3">
    <source>
        <dbReference type="ARBA" id="ARBA00022679"/>
    </source>
</evidence>
<dbReference type="EMBL" id="BMYO01000008">
    <property type="protein sequence ID" value="GHD66841.1"/>
    <property type="molecule type" value="Genomic_DNA"/>
</dbReference>
<keyword evidence="3" id="KW-0808">Transferase</keyword>
<dbReference type="Pfam" id="PF00535">
    <property type="entry name" value="Glycos_transf_2"/>
    <property type="match status" value="1"/>
</dbReference>
<evidence type="ECO:0000256" key="1">
    <source>
        <dbReference type="ARBA" id="ARBA00006739"/>
    </source>
</evidence>
<dbReference type="InterPro" id="IPR001173">
    <property type="entry name" value="Glyco_trans_2-like"/>
</dbReference>
<feature type="domain" description="Glycosyltransferase 2-like" evidence="4">
    <location>
        <begin position="2"/>
        <end position="130"/>
    </location>
</feature>
<dbReference type="InterPro" id="IPR050834">
    <property type="entry name" value="Glycosyltransf_2"/>
</dbReference>